<evidence type="ECO:0000256" key="5">
    <source>
        <dbReference type="ARBA" id="ARBA00022824"/>
    </source>
</evidence>
<keyword evidence="6 11" id="KW-0931">ER-Golgi transport</keyword>
<accession>J9FGI8</accession>
<dbReference type="EMBL" id="ADBV01000725">
    <property type="protein sequence ID" value="EJW86459.1"/>
    <property type="molecule type" value="Genomic_DNA"/>
</dbReference>
<dbReference type="Gene3D" id="1.20.5.110">
    <property type="match status" value="1"/>
</dbReference>
<dbReference type="GO" id="GO:0006886">
    <property type="term" value="P:intracellular protein transport"/>
    <property type="evidence" value="ECO:0007669"/>
    <property type="project" value="UniProtKB-UniRule"/>
</dbReference>
<dbReference type="PANTHER" id="PTHR12701:SF20">
    <property type="entry name" value="ENDOPLASMIC RETICULUM TRANSMEMBRANE PROTEIN"/>
    <property type="match status" value="1"/>
</dbReference>
<feature type="transmembrane region" description="Helical" evidence="11">
    <location>
        <begin position="104"/>
        <end position="121"/>
    </location>
</feature>
<evidence type="ECO:0000256" key="8">
    <source>
        <dbReference type="ARBA" id="ARBA00022989"/>
    </source>
</evidence>
<sequence>MTLQWFVVALILYLEIAVVLLLLLPWIRPTLWSKFFKSRIVKTFEKHATVYFISALCILLLLFADAIREVRKYANEMAIEGSIRHTADSENVVHMRLFRAQRNLYISGFALLLFLIIKRLVALLSRGALLEAAAEAAMKQAESATKTAKSYMVRIIAYGEGEREKELERQVEELGKELKSAQVDRDTMKEQAESLEREYDRVCGLLKLAE</sequence>
<evidence type="ECO:0000313" key="16">
    <source>
        <dbReference type="Proteomes" id="UP000004810"/>
    </source>
</evidence>
<keyword evidence="8 11" id="KW-1133">Transmembrane helix</keyword>
<dbReference type="GO" id="GO:0005789">
    <property type="term" value="C:endoplasmic reticulum membrane"/>
    <property type="evidence" value="ECO:0007669"/>
    <property type="project" value="UniProtKB-SubCell"/>
</dbReference>
<keyword evidence="15" id="KW-0675">Receptor</keyword>
<dbReference type="InterPro" id="IPR041672">
    <property type="entry name" value="Bap31/Bap29_C"/>
</dbReference>
<comment type="similarity">
    <text evidence="2 11">Belongs to the BCAP29/BCAP31 family.</text>
</comment>
<comment type="subcellular location">
    <subcellularLocation>
        <location evidence="1 11">Endoplasmic reticulum membrane</location>
        <topology evidence="1 11">Multi-pass membrane protein</topology>
    </subcellularLocation>
</comment>
<feature type="transmembrane region" description="Helical" evidence="11">
    <location>
        <begin position="48"/>
        <end position="67"/>
    </location>
</feature>
<organism evidence="15 16">
    <name type="scientific">Wuchereria bancrofti</name>
    <dbReference type="NCBI Taxonomy" id="6293"/>
    <lineage>
        <taxon>Eukaryota</taxon>
        <taxon>Metazoa</taxon>
        <taxon>Ecdysozoa</taxon>
        <taxon>Nematoda</taxon>
        <taxon>Chromadorea</taxon>
        <taxon>Rhabditida</taxon>
        <taxon>Spirurina</taxon>
        <taxon>Spiruromorpha</taxon>
        <taxon>Filarioidea</taxon>
        <taxon>Onchocercidae</taxon>
        <taxon>Wuchereria</taxon>
    </lineage>
</organism>
<evidence type="ECO:0000256" key="3">
    <source>
        <dbReference type="ARBA" id="ARBA00022448"/>
    </source>
</evidence>
<evidence type="ECO:0000313" key="15">
    <source>
        <dbReference type="EMBL" id="EJW86459.1"/>
    </source>
</evidence>
<keyword evidence="7 11" id="KW-0653">Protein transport</keyword>
<keyword evidence="4 11" id="KW-0812">Transmembrane</keyword>
<feature type="transmembrane region" description="Helical" evidence="11">
    <location>
        <begin position="6"/>
        <end position="27"/>
    </location>
</feature>
<comment type="caution">
    <text evidence="15">The sequence shown here is derived from an EMBL/GenBank/DDBJ whole genome shotgun (WGS) entry which is preliminary data.</text>
</comment>
<dbReference type="Pfam" id="PF18035">
    <property type="entry name" value="Bap31_Bap29_C"/>
    <property type="match status" value="1"/>
</dbReference>
<evidence type="ECO:0000259" key="14">
    <source>
        <dbReference type="Pfam" id="PF18035"/>
    </source>
</evidence>
<keyword evidence="10 11" id="KW-0472">Membrane</keyword>
<name>J9FGI8_WUCBA</name>
<feature type="domain" description="Bap31/Bap29 cytoplasmic coiled-coil" evidence="14">
    <location>
        <begin position="170"/>
        <end position="203"/>
    </location>
</feature>
<evidence type="ECO:0000256" key="11">
    <source>
        <dbReference type="RuleBase" id="RU367026"/>
    </source>
</evidence>
<dbReference type="InterPro" id="IPR040463">
    <property type="entry name" value="BAP29/BAP31_N"/>
</dbReference>
<dbReference type="AlphaFoldDB" id="J9FGI8"/>
<feature type="domain" description="BAP29/BAP31 transmembrane" evidence="13">
    <location>
        <begin position="1"/>
        <end position="136"/>
    </location>
</feature>
<feature type="non-terminal residue" evidence="15">
    <location>
        <position position="210"/>
    </location>
</feature>
<dbReference type="GO" id="GO:0070973">
    <property type="term" value="P:protein localization to endoplasmic reticulum exit site"/>
    <property type="evidence" value="ECO:0007669"/>
    <property type="project" value="UniProtKB-UniRule"/>
</dbReference>
<protein>
    <recommendedName>
        <fullName evidence="11">Endoplasmic reticulum transmembrane protein</fullName>
    </recommendedName>
</protein>
<dbReference type="Proteomes" id="UP000004810">
    <property type="component" value="Unassembled WGS sequence"/>
</dbReference>
<evidence type="ECO:0000256" key="7">
    <source>
        <dbReference type="ARBA" id="ARBA00022927"/>
    </source>
</evidence>
<gene>
    <name evidence="15" type="ORF">WUBG_02633</name>
</gene>
<dbReference type="Pfam" id="PF05529">
    <property type="entry name" value="Bap31"/>
    <property type="match status" value="1"/>
</dbReference>
<reference evidence="16" key="1">
    <citation type="submission" date="2012-08" db="EMBL/GenBank/DDBJ databases">
        <title>The Genome Sequence of Wuchereria bancrofti.</title>
        <authorList>
            <person name="Nutman T.B."/>
            <person name="Fink D.L."/>
            <person name="Russ C."/>
            <person name="Young S."/>
            <person name="Zeng Q."/>
            <person name="Koehrsen M."/>
            <person name="Alvarado L."/>
            <person name="Berlin A."/>
            <person name="Chapman S.B."/>
            <person name="Chen Z."/>
            <person name="Freedman E."/>
            <person name="Gellesch M."/>
            <person name="Goldberg J."/>
            <person name="Griggs A."/>
            <person name="Gujja S."/>
            <person name="Heilman E.R."/>
            <person name="Heiman D."/>
            <person name="Hepburn T."/>
            <person name="Howarth C."/>
            <person name="Jen D."/>
            <person name="Larson L."/>
            <person name="Lewis B."/>
            <person name="Mehta T."/>
            <person name="Park D."/>
            <person name="Pearson M."/>
            <person name="Roberts A."/>
            <person name="Saif S."/>
            <person name="Shea T."/>
            <person name="Shenoy N."/>
            <person name="Sisk P."/>
            <person name="Stolte C."/>
            <person name="Sykes S."/>
            <person name="Walk T."/>
            <person name="White J."/>
            <person name="Yandava C."/>
            <person name="Haas B."/>
            <person name="Henn M.R."/>
            <person name="Nusbaum C."/>
            <person name="Birren B."/>
        </authorList>
    </citation>
    <scope>NUCLEOTIDE SEQUENCE [LARGE SCALE GENOMIC DNA]</scope>
    <source>
        <strain evidence="16">NA</strain>
    </source>
</reference>
<evidence type="ECO:0000256" key="2">
    <source>
        <dbReference type="ARBA" id="ARBA00007956"/>
    </source>
</evidence>
<dbReference type="InterPro" id="IPR008417">
    <property type="entry name" value="BAP29/BAP31"/>
</dbReference>
<evidence type="ECO:0000256" key="4">
    <source>
        <dbReference type="ARBA" id="ARBA00022692"/>
    </source>
</evidence>
<keyword evidence="5 11" id="KW-0256">Endoplasmic reticulum</keyword>
<proteinExistence type="inferred from homology"/>
<evidence type="ECO:0000256" key="10">
    <source>
        <dbReference type="ARBA" id="ARBA00023136"/>
    </source>
</evidence>
<feature type="coiled-coil region" evidence="12">
    <location>
        <begin position="164"/>
        <end position="198"/>
    </location>
</feature>
<dbReference type="GO" id="GO:0006888">
    <property type="term" value="P:endoplasmic reticulum to Golgi vesicle-mediated transport"/>
    <property type="evidence" value="ECO:0007669"/>
    <property type="project" value="UniProtKB-UniRule"/>
</dbReference>
<evidence type="ECO:0000256" key="12">
    <source>
        <dbReference type="SAM" id="Coils"/>
    </source>
</evidence>
<keyword evidence="9 12" id="KW-0175">Coiled coil</keyword>
<evidence type="ECO:0000256" key="1">
    <source>
        <dbReference type="ARBA" id="ARBA00004477"/>
    </source>
</evidence>
<evidence type="ECO:0000256" key="9">
    <source>
        <dbReference type="ARBA" id="ARBA00023054"/>
    </source>
</evidence>
<keyword evidence="3 11" id="KW-0813">Transport</keyword>
<dbReference type="PANTHER" id="PTHR12701">
    <property type="entry name" value="BCR-ASSOCIATED PROTEIN, BAP"/>
    <property type="match status" value="1"/>
</dbReference>
<comment type="function">
    <text evidence="11">May play a role in anterograde transport of membrane proteins from the endoplasmic reticulum to the Golgi.</text>
</comment>
<evidence type="ECO:0000259" key="13">
    <source>
        <dbReference type="Pfam" id="PF05529"/>
    </source>
</evidence>
<evidence type="ECO:0000256" key="6">
    <source>
        <dbReference type="ARBA" id="ARBA00022892"/>
    </source>
</evidence>